<dbReference type="EMBL" id="JAKKOR010000007">
    <property type="protein sequence ID" value="MCF8588707.1"/>
    <property type="molecule type" value="Genomic_DNA"/>
</dbReference>
<sequence>MPATTKRLMLYPDYGAPWGLWSGDAPIPEPGGWLPGPKNFGFSEELESALRTWLDQWQNNFAQSPQQEQHTWPRDFDVDAWTAEGDRLADMIETELLEFTVERGYLSHDRRGNWMLN</sequence>
<name>A0ABS9IT12_9ACTN</name>
<accession>A0ABS9IT12</accession>
<protein>
    <submittedName>
        <fullName evidence="1">Uncharacterized protein</fullName>
    </submittedName>
</protein>
<comment type="caution">
    <text evidence="1">The sequence shown here is derived from an EMBL/GenBank/DDBJ whole genome shotgun (WGS) entry which is preliminary data.</text>
</comment>
<evidence type="ECO:0000313" key="1">
    <source>
        <dbReference type="EMBL" id="MCF8588707.1"/>
    </source>
</evidence>
<dbReference type="RefSeq" id="WP_236997941.1">
    <property type="nucleotide sequence ID" value="NZ_JAKKOR010000007.1"/>
</dbReference>
<keyword evidence="2" id="KW-1185">Reference proteome</keyword>
<organism evidence="1 2">
    <name type="scientific">Gordonia liuliyuniae</name>
    <dbReference type="NCBI Taxonomy" id="2911517"/>
    <lineage>
        <taxon>Bacteria</taxon>
        <taxon>Bacillati</taxon>
        <taxon>Actinomycetota</taxon>
        <taxon>Actinomycetes</taxon>
        <taxon>Mycobacteriales</taxon>
        <taxon>Gordoniaceae</taxon>
        <taxon>Gordonia</taxon>
    </lineage>
</organism>
<proteinExistence type="predicted"/>
<gene>
    <name evidence="1" type="ORF">L5G33_09540</name>
</gene>
<evidence type="ECO:0000313" key="2">
    <source>
        <dbReference type="Proteomes" id="UP001200110"/>
    </source>
</evidence>
<dbReference type="Proteomes" id="UP001200110">
    <property type="component" value="Unassembled WGS sequence"/>
</dbReference>
<reference evidence="1 2" key="1">
    <citation type="submission" date="2022-01" db="EMBL/GenBank/DDBJ databases">
        <authorList>
            <person name="Huang Y."/>
        </authorList>
    </citation>
    <scope>NUCLEOTIDE SEQUENCE [LARGE SCALE GENOMIC DNA]</scope>
    <source>
        <strain evidence="1 2">HY366</strain>
    </source>
</reference>